<name>A0A7D9JDC7_PARCT</name>
<keyword evidence="3" id="KW-1185">Reference proteome</keyword>
<comment type="caution">
    <text evidence="2">The sequence shown here is derived from an EMBL/GenBank/DDBJ whole genome shotgun (WGS) entry which is preliminary data.</text>
</comment>
<sequence>MVQQSQDTVLEMEGILLDSSRKMENELENDIHGIQDKAQFCKQNCSTDAGPGVGVSNIEIPFRNVETARMHSSDRVNRIHRAPGDSGQNEAERSNAAIGDALVDGGSLKWQYYGPFDDLAEDEVDKLSISEVKKREEECLESI</sequence>
<gene>
    <name evidence="2" type="ORF">PACLA_8A056897</name>
</gene>
<protein>
    <submittedName>
        <fullName evidence="2">Transient receptor potential cation channel subfamily A member 1</fullName>
    </submittedName>
</protein>
<keyword evidence="2" id="KW-0675">Receptor</keyword>
<evidence type="ECO:0000313" key="2">
    <source>
        <dbReference type="EMBL" id="CAB4027478.1"/>
    </source>
</evidence>
<accession>A0A7D9JDC7</accession>
<evidence type="ECO:0000256" key="1">
    <source>
        <dbReference type="SAM" id="MobiDB-lite"/>
    </source>
</evidence>
<evidence type="ECO:0000313" key="3">
    <source>
        <dbReference type="Proteomes" id="UP001152795"/>
    </source>
</evidence>
<proteinExistence type="predicted"/>
<reference evidence="2" key="1">
    <citation type="submission" date="2020-04" db="EMBL/GenBank/DDBJ databases">
        <authorList>
            <person name="Alioto T."/>
            <person name="Alioto T."/>
            <person name="Gomez Garrido J."/>
        </authorList>
    </citation>
    <scope>NUCLEOTIDE SEQUENCE</scope>
    <source>
        <strain evidence="2">A484AB</strain>
    </source>
</reference>
<dbReference type="AlphaFoldDB" id="A0A7D9JDC7"/>
<feature type="region of interest" description="Disordered" evidence="1">
    <location>
        <begin position="69"/>
        <end position="95"/>
    </location>
</feature>
<dbReference type="OrthoDB" id="5987460at2759"/>
<organism evidence="2 3">
    <name type="scientific">Paramuricea clavata</name>
    <name type="common">Red gorgonian</name>
    <name type="synonym">Violescent sea-whip</name>
    <dbReference type="NCBI Taxonomy" id="317549"/>
    <lineage>
        <taxon>Eukaryota</taxon>
        <taxon>Metazoa</taxon>
        <taxon>Cnidaria</taxon>
        <taxon>Anthozoa</taxon>
        <taxon>Octocorallia</taxon>
        <taxon>Malacalcyonacea</taxon>
        <taxon>Plexauridae</taxon>
        <taxon>Paramuricea</taxon>
    </lineage>
</organism>
<dbReference type="EMBL" id="CACRXK020014823">
    <property type="protein sequence ID" value="CAB4027478.1"/>
    <property type="molecule type" value="Genomic_DNA"/>
</dbReference>
<dbReference type="Proteomes" id="UP001152795">
    <property type="component" value="Unassembled WGS sequence"/>
</dbReference>